<dbReference type="InterPro" id="IPR050834">
    <property type="entry name" value="Glycosyltransf_2"/>
</dbReference>
<keyword evidence="2" id="KW-0328">Glycosyltransferase</keyword>
<dbReference type="GO" id="GO:0016757">
    <property type="term" value="F:glycosyltransferase activity"/>
    <property type="evidence" value="ECO:0007669"/>
    <property type="project" value="UniProtKB-KW"/>
</dbReference>
<evidence type="ECO:0000313" key="7">
    <source>
        <dbReference type="Proteomes" id="UP000034231"/>
    </source>
</evidence>
<keyword evidence="4" id="KW-1133">Transmembrane helix</keyword>
<feature type="transmembrane region" description="Helical" evidence="4">
    <location>
        <begin position="256"/>
        <end position="281"/>
    </location>
</feature>
<dbReference type="EMBL" id="LBTX01000001">
    <property type="protein sequence ID" value="KKQ50826.1"/>
    <property type="molecule type" value="Genomic_DNA"/>
</dbReference>
<accession>A0A0G0LDU2</accession>
<dbReference type="Pfam" id="PF00535">
    <property type="entry name" value="Glycos_transf_2"/>
    <property type="match status" value="1"/>
</dbReference>
<dbReference type="PANTHER" id="PTHR43685">
    <property type="entry name" value="GLYCOSYLTRANSFERASE"/>
    <property type="match status" value="1"/>
</dbReference>
<dbReference type="AlphaFoldDB" id="A0A0G0LDU2"/>
<evidence type="ECO:0000313" key="6">
    <source>
        <dbReference type="EMBL" id="KKQ50826.1"/>
    </source>
</evidence>
<dbReference type="InterPro" id="IPR001173">
    <property type="entry name" value="Glyco_trans_2-like"/>
</dbReference>
<evidence type="ECO:0000259" key="5">
    <source>
        <dbReference type="Pfam" id="PF00535"/>
    </source>
</evidence>
<organism evidence="6 7">
    <name type="scientific">Candidatus Shapirobacteria bacterium GW2011_GWE1_38_10</name>
    <dbReference type="NCBI Taxonomy" id="1618488"/>
    <lineage>
        <taxon>Bacteria</taxon>
        <taxon>Candidatus Shapironibacteriota</taxon>
    </lineage>
</organism>
<gene>
    <name evidence="6" type="ORF">US68_C0001G0025</name>
</gene>
<dbReference type="Proteomes" id="UP000034231">
    <property type="component" value="Unassembled WGS sequence"/>
</dbReference>
<comment type="similarity">
    <text evidence="1">Belongs to the glycosyltransferase 2 family.</text>
</comment>
<keyword evidence="4" id="KW-0472">Membrane</keyword>
<name>A0A0G0LDU2_9BACT</name>
<dbReference type="CDD" id="cd00761">
    <property type="entry name" value="Glyco_tranf_GTA_type"/>
    <property type="match status" value="1"/>
</dbReference>
<evidence type="ECO:0000256" key="1">
    <source>
        <dbReference type="ARBA" id="ARBA00006739"/>
    </source>
</evidence>
<evidence type="ECO:0000256" key="4">
    <source>
        <dbReference type="SAM" id="Phobius"/>
    </source>
</evidence>
<protein>
    <submittedName>
        <fullName evidence="6">Glycosyl transferase family 2</fullName>
    </submittedName>
</protein>
<dbReference type="Gene3D" id="3.90.550.10">
    <property type="entry name" value="Spore Coat Polysaccharide Biosynthesis Protein SpsA, Chain A"/>
    <property type="match status" value="1"/>
</dbReference>
<evidence type="ECO:0000256" key="3">
    <source>
        <dbReference type="ARBA" id="ARBA00022679"/>
    </source>
</evidence>
<evidence type="ECO:0000256" key="2">
    <source>
        <dbReference type="ARBA" id="ARBA00022676"/>
    </source>
</evidence>
<proteinExistence type="inferred from homology"/>
<keyword evidence="3 6" id="KW-0808">Transferase</keyword>
<dbReference type="PANTHER" id="PTHR43685:SF5">
    <property type="entry name" value="GLYCOSYLTRANSFERASE EPSE-RELATED"/>
    <property type="match status" value="1"/>
</dbReference>
<comment type="caution">
    <text evidence="6">The sequence shown here is derived from an EMBL/GenBank/DDBJ whole genome shotgun (WGS) entry which is preliminary data.</text>
</comment>
<dbReference type="InterPro" id="IPR029044">
    <property type="entry name" value="Nucleotide-diphossugar_trans"/>
</dbReference>
<sequence>MSPKGRNAMTNYKIKKPVLSIYMPVFNAAPYLVQSIESILNQTLKNFEFIIIDDASTDSSWKIIKSFARRDPRIRACRNRLNLGVSTTSNIAISFARCKYLARMDADDISTSDRLEKQLKYLKSNPKTVIVGAQCTIIDQNDQIIGFKSFPISSTGINDMLFWAIPVQQGYMMINRSLLPKSFTWYSASKTSAEEVDLYFRLSQYGLFANLKDYLYFYRQIKSSLSHLNPKKTFYLTLQSRLNAIKNGFQPSLKAIIINLAEIIVISILPSSLIYNLWYFIRGITKNQSASQIGTFVGSQV</sequence>
<dbReference type="SUPFAM" id="SSF53448">
    <property type="entry name" value="Nucleotide-diphospho-sugar transferases"/>
    <property type="match status" value="1"/>
</dbReference>
<feature type="domain" description="Glycosyltransferase 2-like" evidence="5">
    <location>
        <begin position="20"/>
        <end position="177"/>
    </location>
</feature>
<keyword evidence="4" id="KW-0812">Transmembrane</keyword>
<reference evidence="6 7" key="1">
    <citation type="journal article" date="2015" name="Nature">
        <title>rRNA introns, odd ribosomes, and small enigmatic genomes across a large radiation of phyla.</title>
        <authorList>
            <person name="Brown C.T."/>
            <person name="Hug L.A."/>
            <person name="Thomas B.C."/>
            <person name="Sharon I."/>
            <person name="Castelle C.J."/>
            <person name="Singh A."/>
            <person name="Wilkins M.J."/>
            <person name="Williams K.H."/>
            <person name="Banfield J.F."/>
        </authorList>
    </citation>
    <scope>NUCLEOTIDE SEQUENCE [LARGE SCALE GENOMIC DNA]</scope>
</reference>